<evidence type="ECO:0000256" key="1">
    <source>
        <dbReference type="SAM" id="MobiDB-lite"/>
    </source>
</evidence>
<proteinExistence type="predicted"/>
<reference evidence="2" key="2">
    <citation type="submission" date="2020-11" db="EMBL/GenBank/DDBJ databases">
        <authorList>
            <person name="McCartney M.A."/>
            <person name="Auch B."/>
            <person name="Kono T."/>
            <person name="Mallez S."/>
            <person name="Becker A."/>
            <person name="Gohl D.M."/>
            <person name="Silverstein K.A.T."/>
            <person name="Koren S."/>
            <person name="Bechman K.B."/>
            <person name="Herman A."/>
            <person name="Abrahante J.E."/>
            <person name="Garbe J."/>
        </authorList>
    </citation>
    <scope>NUCLEOTIDE SEQUENCE</scope>
    <source>
        <strain evidence="2">Duluth1</strain>
        <tissue evidence="2">Whole animal</tissue>
    </source>
</reference>
<feature type="compositionally biased region" description="Polar residues" evidence="1">
    <location>
        <begin position="43"/>
        <end position="69"/>
    </location>
</feature>
<comment type="caution">
    <text evidence="2">The sequence shown here is derived from an EMBL/GenBank/DDBJ whole genome shotgun (WGS) entry which is preliminary data.</text>
</comment>
<evidence type="ECO:0000313" key="2">
    <source>
        <dbReference type="EMBL" id="KAH3727539.1"/>
    </source>
</evidence>
<accession>A0A9D4HQA4</accession>
<sequence>MYTTKSSSNEKKIRLFQVHVQADTQAPTPGQHIPPHPLLPERPNTNQSPSPTETSDEGINNKCTMQQLQ</sequence>
<dbReference type="EMBL" id="JAIWYP010000012">
    <property type="protein sequence ID" value="KAH3727539.1"/>
    <property type="molecule type" value="Genomic_DNA"/>
</dbReference>
<dbReference type="Proteomes" id="UP000828390">
    <property type="component" value="Unassembled WGS sequence"/>
</dbReference>
<protein>
    <submittedName>
        <fullName evidence="2">Uncharacterized protein</fullName>
    </submittedName>
</protein>
<keyword evidence="3" id="KW-1185">Reference proteome</keyword>
<reference evidence="2" key="1">
    <citation type="journal article" date="2019" name="bioRxiv">
        <title>The Genome of the Zebra Mussel, Dreissena polymorpha: A Resource for Invasive Species Research.</title>
        <authorList>
            <person name="McCartney M.A."/>
            <person name="Auch B."/>
            <person name="Kono T."/>
            <person name="Mallez S."/>
            <person name="Zhang Y."/>
            <person name="Obille A."/>
            <person name="Becker A."/>
            <person name="Abrahante J.E."/>
            <person name="Garbe J."/>
            <person name="Badalamenti J.P."/>
            <person name="Herman A."/>
            <person name="Mangelson H."/>
            <person name="Liachko I."/>
            <person name="Sullivan S."/>
            <person name="Sone E.D."/>
            <person name="Koren S."/>
            <person name="Silverstein K.A.T."/>
            <person name="Beckman K.B."/>
            <person name="Gohl D.M."/>
        </authorList>
    </citation>
    <scope>NUCLEOTIDE SEQUENCE</scope>
    <source>
        <strain evidence="2">Duluth1</strain>
        <tissue evidence="2">Whole animal</tissue>
    </source>
</reference>
<feature type="region of interest" description="Disordered" evidence="1">
    <location>
        <begin position="1"/>
        <end position="69"/>
    </location>
</feature>
<evidence type="ECO:0000313" key="3">
    <source>
        <dbReference type="Proteomes" id="UP000828390"/>
    </source>
</evidence>
<name>A0A9D4HQA4_DREPO</name>
<dbReference type="AlphaFoldDB" id="A0A9D4HQA4"/>
<organism evidence="2 3">
    <name type="scientific">Dreissena polymorpha</name>
    <name type="common">Zebra mussel</name>
    <name type="synonym">Mytilus polymorpha</name>
    <dbReference type="NCBI Taxonomy" id="45954"/>
    <lineage>
        <taxon>Eukaryota</taxon>
        <taxon>Metazoa</taxon>
        <taxon>Spiralia</taxon>
        <taxon>Lophotrochozoa</taxon>
        <taxon>Mollusca</taxon>
        <taxon>Bivalvia</taxon>
        <taxon>Autobranchia</taxon>
        <taxon>Heteroconchia</taxon>
        <taxon>Euheterodonta</taxon>
        <taxon>Imparidentia</taxon>
        <taxon>Neoheterodontei</taxon>
        <taxon>Myida</taxon>
        <taxon>Dreissenoidea</taxon>
        <taxon>Dreissenidae</taxon>
        <taxon>Dreissena</taxon>
    </lineage>
</organism>
<gene>
    <name evidence="2" type="ORF">DPMN_053478</name>
</gene>